<keyword evidence="1" id="KW-0472">Membrane</keyword>
<reference evidence="2 3" key="1">
    <citation type="submission" date="2016-10" db="EMBL/GenBank/DDBJ databases">
        <authorList>
            <person name="Varghese N."/>
            <person name="Submissions S."/>
        </authorList>
    </citation>
    <scope>NUCLEOTIDE SEQUENCE [LARGE SCALE GENOMIC DNA]</scope>
    <source>
        <strain evidence="2 3">CGMCC 1.3527</strain>
    </source>
</reference>
<dbReference type="AlphaFoldDB" id="A0A1G7HMX2"/>
<feature type="transmembrane region" description="Helical" evidence="1">
    <location>
        <begin position="149"/>
        <end position="170"/>
    </location>
</feature>
<feature type="transmembrane region" description="Helical" evidence="1">
    <location>
        <begin position="238"/>
        <end position="256"/>
    </location>
</feature>
<accession>A0A1G7HMX2</accession>
<proteinExistence type="predicted"/>
<keyword evidence="1" id="KW-1133">Transmembrane helix</keyword>
<gene>
    <name evidence="2" type="ORF">SAMN04488067_101448</name>
</gene>
<keyword evidence="1" id="KW-0812">Transmembrane</keyword>
<protein>
    <submittedName>
        <fullName evidence="2">Uncharacterized protein</fullName>
    </submittedName>
</protein>
<sequence>MNRAIHAVGAIALAAAGAGMVVAATAGLAGGTAGQAGGTAEGLVTQTSSDASAFVGSLLAAFAATGLGYTAAKETRYALRTDGFRVTRTDLGNATAVAAGAPLTYLLSVRAGVGPVVASALVGLCAYLLSETYGAPAYCGSFVGMATPAADADLGAVAAAGVAAGVVFVVAKRAFNGFGGKLGTTAFVGCLSVAAVGGLAPGAGSVPSPTVAAGLVVAAALAAVVTFLISVRLGHGPVVASAVVGLAAGILCPPLFDAGDAVAAVAFCASFAGMATAERIPGPGAMLLAGGTAGVAFVGAAPYFVGFGGKLGTIAFAACLVTTGVLSLGRLLAPAGIDAVTG</sequence>
<evidence type="ECO:0000256" key="1">
    <source>
        <dbReference type="SAM" id="Phobius"/>
    </source>
</evidence>
<feature type="transmembrane region" description="Helical" evidence="1">
    <location>
        <begin position="111"/>
        <end position="129"/>
    </location>
</feature>
<feature type="transmembrane region" description="Helical" evidence="1">
    <location>
        <begin position="52"/>
        <end position="72"/>
    </location>
</feature>
<feature type="transmembrane region" description="Helical" evidence="1">
    <location>
        <begin position="212"/>
        <end position="231"/>
    </location>
</feature>
<name>A0A1G7HMX2_9EURY</name>
<feature type="transmembrane region" description="Helical" evidence="1">
    <location>
        <begin position="182"/>
        <end position="200"/>
    </location>
</feature>
<dbReference type="Proteomes" id="UP000324020">
    <property type="component" value="Unassembled WGS sequence"/>
</dbReference>
<dbReference type="RefSeq" id="WP_394349056.1">
    <property type="nucleotide sequence ID" value="NZ_FNBO01000001.1"/>
</dbReference>
<organism evidence="2 3">
    <name type="scientific">Halorubrum xinjiangense</name>
    <dbReference type="NCBI Taxonomy" id="261291"/>
    <lineage>
        <taxon>Archaea</taxon>
        <taxon>Methanobacteriati</taxon>
        <taxon>Methanobacteriota</taxon>
        <taxon>Stenosarchaea group</taxon>
        <taxon>Halobacteria</taxon>
        <taxon>Halobacteriales</taxon>
        <taxon>Haloferacaceae</taxon>
        <taxon>Halorubrum</taxon>
    </lineage>
</organism>
<feature type="transmembrane region" description="Helical" evidence="1">
    <location>
        <begin position="285"/>
        <end position="305"/>
    </location>
</feature>
<keyword evidence="3" id="KW-1185">Reference proteome</keyword>
<dbReference type="EMBL" id="FNBO01000001">
    <property type="protein sequence ID" value="SDF01807.1"/>
    <property type="molecule type" value="Genomic_DNA"/>
</dbReference>
<feature type="transmembrane region" description="Helical" evidence="1">
    <location>
        <begin position="311"/>
        <end position="333"/>
    </location>
</feature>
<evidence type="ECO:0000313" key="2">
    <source>
        <dbReference type="EMBL" id="SDF01807.1"/>
    </source>
</evidence>
<evidence type="ECO:0000313" key="3">
    <source>
        <dbReference type="Proteomes" id="UP000324020"/>
    </source>
</evidence>